<reference evidence="4 5" key="1">
    <citation type="submission" date="2020-08" db="EMBL/GenBank/DDBJ databases">
        <authorList>
            <person name="Newling K."/>
            <person name="Davey J."/>
            <person name="Forrester S."/>
        </authorList>
    </citation>
    <scope>NUCLEOTIDE SEQUENCE [LARGE SCALE GENOMIC DNA]</scope>
    <source>
        <strain evidence="5">Crithidia deanei Carvalho (ATCC PRA-265)</strain>
    </source>
</reference>
<feature type="transmembrane region" description="Helical" evidence="2">
    <location>
        <begin position="221"/>
        <end position="239"/>
    </location>
</feature>
<dbReference type="Gene3D" id="1.20.1110.10">
    <property type="entry name" value="Calcium-transporting ATPase, transmembrane domain"/>
    <property type="match status" value="1"/>
</dbReference>
<evidence type="ECO:0000256" key="2">
    <source>
        <dbReference type="SAM" id="Phobius"/>
    </source>
</evidence>
<feature type="region of interest" description="Disordered" evidence="1">
    <location>
        <begin position="1"/>
        <end position="87"/>
    </location>
</feature>
<protein>
    <submittedName>
        <fullName evidence="4">Cation transporter/ATPase, N-terminus, putative</fullName>
    </submittedName>
</protein>
<dbReference type="SMART" id="SM00831">
    <property type="entry name" value="Cation_ATPase_N"/>
    <property type="match status" value="1"/>
</dbReference>
<dbReference type="Proteomes" id="UP000515908">
    <property type="component" value="Chromosome 07"/>
</dbReference>
<keyword evidence="5" id="KW-1185">Reference proteome</keyword>
<dbReference type="Gene3D" id="2.70.150.10">
    <property type="entry name" value="Calcium-transporting ATPase, cytoplasmic transduction domain A"/>
    <property type="match status" value="1"/>
</dbReference>
<accession>A0A7G2CAF3</accession>
<dbReference type="PANTHER" id="PTHR42861">
    <property type="entry name" value="CALCIUM-TRANSPORTING ATPASE"/>
    <property type="match status" value="1"/>
</dbReference>
<feature type="transmembrane region" description="Helical" evidence="2">
    <location>
        <begin position="245"/>
        <end position="264"/>
    </location>
</feature>
<gene>
    <name evidence="4" type="ORF">ADEAN_000431800</name>
</gene>
<organism evidence="4 5">
    <name type="scientific">Angomonas deanei</name>
    <dbReference type="NCBI Taxonomy" id="59799"/>
    <lineage>
        <taxon>Eukaryota</taxon>
        <taxon>Discoba</taxon>
        <taxon>Euglenozoa</taxon>
        <taxon>Kinetoplastea</taxon>
        <taxon>Metakinetoplastina</taxon>
        <taxon>Trypanosomatida</taxon>
        <taxon>Trypanosomatidae</taxon>
        <taxon>Strigomonadinae</taxon>
        <taxon>Angomonas</taxon>
    </lineage>
</organism>
<dbReference type="AlphaFoldDB" id="A0A7G2CAF3"/>
<dbReference type="VEuPathDB" id="TriTrypDB:ADEAN_000431800"/>
<sequence>MSDKGSNPDKTLSVVTHVDPNEQQEEGGHTLPAATPTTPAQEPPAAVEPAAEEEKSEEEFSERDGGEVMDTHEIEVEVAPAAALPHPEQTSAFKDVDAHEAEPVKEPQANLNKSTSDSTGVFNGDVCKENETPEDDGEEEGGHTRMAFGDDQGDEPTPEDYQPTNKWWSLSLENVFNLVQLDDAGVGLDKEDVPRHGAELGDNVIPVSGGAKWYVILAKQFMNAITVVLLIVVVISGVFKDWAEFGVVLFILFFNAALGFYQEFGAEKSLQSLKQMTAGEAKVLRNDVPEIVFINEVVVGGCDHP</sequence>
<evidence type="ECO:0000313" key="5">
    <source>
        <dbReference type="Proteomes" id="UP000515908"/>
    </source>
</evidence>
<dbReference type="SUPFAM" id="SSF81665">
    <property type="entry name" value="Calcium ATPase, transmembrane domain M"/>
    <property type="match status" value="1"/>
</dbReference>
<dbReference type="EMBL" id="LR877151">
    <property type="protein sequence ID" value="CAD2216840.1"/>
    <property type="molecule type" value="Genomic_DNA"/>
</dbReference>
<keyword evidence="2" id="KW-0812">Transmembrane</keyword>
<dbReference type="InterPro" id="IPR004014">
    <property type="entry name" value="ATPase_P-typ_cation-transptr_N"/>
</dbReference>
<keyword evidence="2" id="KW-1133">Transmembrane helix</keyword>
<dbReference type="InterPro" id="IPR023298">
    <property type="entry name" value="ATPase_P-typ_TM_dom_sf"/>
</dbReference>
<feature type="compositionally biased region" description="Polar residues" evidence="1">
    <location>
        <begin position="109"/>
        <end position="121"/>
    </location>
</feature>
<feature type="compositionally biased region" description="Basic and acidic residues" evidence="1">
    <location>
        <begin position="62"/>
        <end position="75"/>
    </location>
</feature>
<keyword evidence="2" id="KW-0472">Membrane</keyword>
<evidence type="ECO:0000313" key="4">
    <source>
        <dbReference type="EMBL" id="CAD2216840.1"/>
    </source>
</evidence>
<feature type="domain" description="Cation-transporting P-type ATPase N-terminal" evidence="3">
    <location>
        <begin position="166"/>
        <end position="241"/>
    </location>
</feature>
<name>A0A7G2CAF3_9TRYP</name>
<feature type="compositionally biased region" description="Acidic residues" evidence="1">
    <location>
        <begin position="50"/>
        <end position="61"/>
    </location>
</feature>
<evidence type="ECO:0000256" key="1">
    <source>
        <dbReference type="SAM" id="MobiDB-lite"/>
    </source>
</evidence>
<feature type="compositionally biased region" description="Low complexity" evidence="1">
    <location>
        <begin position="32"/>
        <end position="49"/>
    </location>
</feature>
<dbReference type="Pfam" id="PF00690">
    <property type="entry name" value="Cation_ATPase_N"/>
    <property type="match status" value="1"/>
</dbReference>
<evidence type="ECO:0000259" key="3">
    <source>
        <dbReference type="SMART" id="SM00831"/>
    </source>
</evidence>
<feature type="region of interest" description="Disordered" evidence="1">
    <location>
        <begin position="99"/>
        <end position="164"/>
    </location>
</feature>
<proteinExistence type="predicted"/>